<accession>A0A9W4KDU2</accession>
<dbReference type="GO" id="GO:0004314">
    <property type="term" value="F:[acyl-carrier-protein] S-malonyltransferase activity"/>
    <property type="evidence" value="ECO:0007669"/>
    <property type="project" value="UniProtKB-EC"/>
</dbReference>
<dbReference type="InterPro" id="IPR016035">
    <property type="entry name" value="Acyl_Trfase/lysoPLipase"/>
</dbReference>
<evidence type="ECO:0000256" key="1">
    <source>
        <dbReference type="ARBA" id="ARBA00013258"/>
    </source>
</evidence>
<keyword evidence="3" id="KW-0012">Acyltransferase</keyword>
<organism evidence="6 7">
    <name type="scientific">Penicillium egyptiacum</name>
    <dbReference type="NCBI Taxonomy" id="1303716"/>
    <lineage>
        <taxon>Eukaryota</taxon>
        <taxon>Fungi</taxon>
        <taxon>Dikarya</taxon>
        <taxon>Ascomycota</taxon>
        <taxon>Pezizomycotina</taxon>
        <taxon>Eurotiomycetes</taxon>
        <taxon>Eurotiomycetidae</taxon>
        <taxon>Eurotiales</taxon>
        <taxon>Aspergillaceae</taxon>
        <taxon>Penicillium</taxon>
    </lineage>
</organism>
<dbReference type="PANTHER" id="PTHR42681:SF1">
    <property type="entry name" value="MALONYL-COA-ACYL CARRIER PROTEIN TRANSACYLASE, MITOCHONDRIAL"/>
    <property type="match status" value="1"/>
</dbReference>
<evidence type="ECO:0000259" key="5">
    <source>
        <dbReference type="SMART" id="SM00827"/>
    </source>
</evidence>
<dbReference type="EMBL" id="CAJVRC010000851">
    <property type="protein sequence ID" value="CAG8894727.1"/>
    <property type="molecule type" value="Genomic_DNA"/>
</dbReference>
<protein>
    <recommendedName>
        <fullName evidence="1">[acyl-carrier-protein] S-malonyltransferase</fullName>
        <ecNumber evidence="1">2.3.1.39</ecNumber>
    </recommendedName>
</protein>
<feature type="domain" description="Malonyl-CoA:ACP transacylase (MAT)" evidence="5">
    <location>
        <begin position="70"/>
        <end position="402"/>
    </location>
</feature>
<dbReference type="AlphaFoldDB" id="A0A9W4KDU2"/>
<evidence type="ECO:0000256" key="4">
    <source>
        <dbReference type="ARBA" id="ARBA00048462"/>
    </source>
</evidence>
<reference evidence="6" key="1">
    <citation type="submission" date="2021-07" db="EMBL/GenBank/DDBJ databases">
        <authorList>
            <person name="Branca A.L. A."/>
        </authorList>
    </citation>
    <scope>NUCLEOTIDE SEQUENCE</scope>
</reference>
<keyword evidence="7" id="KW-1185">Reference proteome</keyword>
<dbReference type="SUPFAM" id="SSF55048">
    <property type="entry name" value="Probable ACP-binding domain of malonyl-CoA ACP transacylase"/>
    <property type="match status" value="1"/>
</dbReference>
<comment type="caution">
    <text evidence="6">The sequence shown here is derived from an EMBL/GenBank/DDBJ whole genome shotgun (WGS) entry which is preliminary data.</text>
</comment>
<dbReference type="GO" id="GO:0006633">
    <property type="term" value="P:fatty acid biosynthetic process"/>
    <property type="evidence" value="ECO:0007669"/>
    <property type="project" value="TreeGrafter"/>
</dbReference>
<evidence type="ECO:0000256" key="3">
    <source>
        <dbReference type="ARBA" id="ARBA00023315"/>
    </source>
</evidence>
<dbReference type="InterPro" id="IPR001227">
    <property type="entry name" value="Ac_transferase_dom_sf"/>
</dbReference>
<name>A0A9W4KDU2_9EURO</name>
<dbReference type="Gene3D" id="3.40.366.10">
    <property type="entry name" value="Malonyl-Coenzyme A Acyl Carrier Protein, domain 2"/>
    <property type="match status" value="1"/>
</dbReference>
<dbReference type="Pfam" id="PF00698">
    <property type="entry name" value="Acyl_transf_1"/>
    <property type="match status" value="1"/>
</dbReference>
<dbReference type="EC" id="2.3.1.39" evidence="1"/>
<evidence type="ECO:0000256" key="2">
    <source>
        <dbReference type="ARBA" id="ARBA00022679"/>
    </source>
</evidence>
<comment type="catalytic activity">
    <reaction evidence="4">
        <text>holo-[ACP] + malonyl-CoA = malonyl-[ACP] + CoA</text>
        <dbReference type="Rhea" id="RHEA:41792"/>
        <dbReference type="Rhea" id="RHEA-COMP:9623"/>
        <dbReference type="Rhea" id="RHEA-COMP:9685"/>
        <dbReference type="ChEBI" id="CHEBI:57287"/>
        <dbReference type="ChEBI" id="CHEBI:57384"/>
        <dbReference type="ChEBI" id="CHEBI:64479"/>
        <dbReference type="ChEBI" id="CHEBI:78449"/>
        <dbReference type="EC" id="2.3.1.39"/>
    </reaction>
</comment>
<dbReference type="Gene3D" id="3.30.70.250">
    <property type="entry name" value="Malonyl-CoA ACP transacylase, ACP-binding"/>
    <property type="match status" value="1"/>
</dbReference>
<evidence type="ECO:0000313" key="7">
    <source>
        <dbReference type="Proteomes" id="UP001154252"/>
    </source>
</evidence>
<dbReference type="SUPFAM" id="SSF52151">
    <property type="entry name" value="FabD/lysophospholipase-like"/>
    <property type="match status" value="1"/>
</dbReference>
<dbReference type="OrthoDB" id="541883at2759"/>
<dbReference type="InterPro" id="IPR014043">
    <property type="entry name" value="Acyl_transferase_dom"/>
</dbReference>
<dbReference type="InterPro" id="IPR050858">
    <property type="entry name" value="Mal-CoA-ACP_Trans/PKS_FabD"/>
</dbReference>
<dbReference type="InterPro" id="IPR016036">
    <property type="entry name" value="Malonyl_transacylase_ACP-bd"/>
</dbReference>
<dbReference type="PANTHER" id="PTHR42681">
    <property type="entry name" value="MALONYL-COA-ACYL CARRIER PROTEIN TRANSACYLASE, MITOCHONDRIAL"/>
    <property type="match status" value="1"/>
</dbReference>
<dbReference type="GO" id="GO:0005739">
    <property type="term" value="C:mitochondrion"/>
    <property type="evidence" value="ECO:0007669"/>
    <property type="project" value="TreeGrafter"/>
</dbReference>
<sequence>MLSRLSHPRGHPRLRSIVHVTQVLATSSRPTNLNLLPFKRDLHTALFFPGLYRPTPFLPLNFTWPLIHTIGHGVQRVGMANSWIESFPHTAAKVLDEMDSTLGFKLSSIISDGPNSKLNKTENSQPAVMATSVLILRILEQEFGFDTKSRVDVTLGHSLGEFSALVAGGYLEFRDALKLVRGRADMMAHCTRQVSEQSGETYGMVALLCEPEHLEDLLRTVQEFIGPESPGIEIDRDNRVPSIQQVVVANINSKNQIVLSGSLDRIKILLVQMRQFGGHDPRAVRLKSDSPFHSPAMALAADYMRDAVENINITFPASIPCISNVSALPFQSKEDIKDLLSRQCTETVRWWDSIRYLHQERGVKRWIGIGPGKVGRNLVGKEVGRVDTKGGGVWAVCDPREMSEIMVALEQTEVETEDYKPELVG</sequence>
<proteinExistence type="predicted"/>
<evidence type="ECO:0000313" key="6">
    <source>
        <dbReference type="EMBL" id="CAG8894727.1"/>
    </source>
</evidence>
<keyword evidence="2" id="KW-0808">Transferase</keyword>
<gene>
    <name evidence="6" type="ORF">PEGY_LOCUS3894</name>
</gene>
<dbReference type="Proteomes" id="UP001154252">
    <property type="component" value="Unassembled WGS sequence"/>
</dbReference>
<dbReference type="SMART" id="SM00827">
    <property type="entry name" value="PKS_AT"/>
    <property type="match status" value="1"/>
</dbReference>